<dbReference type="AlphaFoldDB" id="A0A4R9M963"/>
<accession>A0A4R9M963</accession>
<reference evidence="1" key="1">
    <citation type="journal article" date="2019" name="PLoS Negl. Trop. Dis.">
        <title>Revisiting the worldwide diversity of Leptospira species in the environment.</title>
        <authorList>
            <person name="Vincent A.T."/>
            <person name="Schiettekatte O."/>
            <person name="Bourhy P."/>
            <person name="Veyrier F.J."/>
            <person name="Picardeau M."/>
        </authorList>
    </citation>
    <scope>NUCLEOTIDE SEQUENCE [LARGE SCALE GENOMIC DNA]</scope>
    <source>
        <strain evidence="1">201300427</strain>
    </source>
</reference>
<evidence type="ECO:0000313" key="1">
    <source>
        <dbReference type="EMBL" id="TGN21028.1"/>
    </source>
</evidence>
<dbReference type="RefSeq" id="WP_135758563.1">
    <property type="nucleotide sequence ID" value="NZ_RQHW01000002.1"/>
</dbReference>
<dbReference type="Proteomes" id="UP000298058">
    <property type="component" value="Unassembled WGS sequence"/>
</dbReference>
<name>A0A4R9M963_9LEPT</name>
<sequence>MSRVAAAGCLKLSQEQATFIAFASGAVATLGANLKSLQVLSANEKNLLREWLNRISAST</sequence>
<evidence type="ECO:0000313" key="2">
    <source>
        <dbReference type="Proteomes" id="UP000298058"/>
    </source>
</evidence>
<keyword evidence="2" id="KW-1185">Reference proteome</keyword>
<organism evidence="1 2">
    <name type="scientific">Leptospira idonii</name>
    <dbReference type="NCBI Taxonomy" id="1193500"/>
    <lineage>
        <taxon>Bacteria</taxon>
        <taxon>Pseudomonadati</taxon>
        <taxon>Spirochaetota</taxon>
        <taxon>Spirochaetia</taxon>
        <taxon>Leptospirales</taxon>
        <taxon>Leptospiraceae</taxon>
        <taxon>Leptospira</taxon>
    </lineage>
</organism>
<gene>
    <name evidence="1" type="ORF">EHS15_00475</name>
</gene>
<proteinExistence type="predicted"/>
<protein>
    <submittedName>
        <fullName evidence="1">Uncharacterized protein</fullName>
    </submittedName>
</protein>
<comment type="caution">
    <text evidence="1">The sequence shown here is derived from an EMBL/GenBank/DDBJ whole genome shotgun (WGS) entry which is preliminary data.</text>
</comment>
<dbReference type="EMBL" id="RQHW01000002">
    <property type="protein sequence ID" value="TGN21028.1"/>
    <property type="molecule type" value="Genomic_DNA"/>
</dbReference>